<name>A0A510KV59_9FUSO</name>
<sequence length="43" mass="5494">MEKFYLILNKLDKTKIENIRKELDMIWKFMIFIEIFKRIKDEK</sequence>
<accession>A0A510KV59</accession>
<evidence type="ECO:0000313" key="1">
    <source>
        <dbReference type="EMBL" id="BBM55137.1"/>
    </source>
</evidence>
<evidence type="ECO:0000313" key="2">
    <source>
        <dbReference type="Proteomes" id="UP000321944"/>
    </source>
</evidence>
<gene>
    <name evidence="1" type="ORF">JMUB3936_1421</name>
</gene>
<organism evidence="1 2">
    <name type="scientific">Leptotrichia wadei</name>
    <dbReference type="NCBI Taxonomy" id="157687"/>
    <lineage>
        <taxon>Bacteria</taxon>
        <taxon>Fusobacteriati</taxon>
        <taxon>Fusobacteriota</taxon>
        <taxon>Fusobacteriia</taxon>
        <taxon>Fusobacteriales</taxon>
        <taxon>Leptotrichiaceae</taxon>
        <taxon>Leptotrichia</taxon>
    </lineage>
</organism>
<reference evidence="1 2" key="1">
    <citation type="submission" date="2019-07" db="EMBL/GenBank/DDBJ databases">
        <title>Complete Genome Sequence of Leptotrichia wadei Strain JMUB3936.</title>
        <authorList>
            <person name="Watanabe S."/>
            <person name="Cui L."/>
        </authorList>
    </citation>
    <scope>NUCLEOTIDE SEQUENCE [LARGE SCALE GENOMIC DNA]</scope>
    <source>
        <strain evidence="1 2">JMUB3936</strain>
    </source>
</reference>
<dbReference type="EMBL" id="AP019841">
    <property type="protein sequence ID" value="BBM55137.1"/>
    <property type="molecule type" value="Genomic_DNA"/>
</dbReference>
<protein>
    <submittedName>
        <fullName evidence="1">Uncharacterized protein</fullName>
    </submittedName>
</protein>
<dbReference type="AlphaFoldDB" id="A0A510KV59"/>
<dbReference type="Proteomes" id="UP000321944">
    <property type="component" value="Chromosome"/>
</dbReference>
<proteinExistence type="predicted"/>